<dbReference type="EMBL" id="LSCR01000011">
    <property type="protein sequence ID" value="KXB34841.1"/>
    <property type="molecule type" value="Genomic_DNA"/>
</dbReference>
<name>A0A133XV73_9ACTN</name>
<gene>
    <name evidence="3" type="ORF">HMPREF3192_00738</name>
</gene>
<keyword evidence="3" id="KW-0489">Methyltransferase</keyword>
<dbReference type="InterPro" id="IPR013216">
    <property type="entry name" value="Methyltransf_11"/>
</dbReference>
<dbReference type="PANTHER" id="PTHR44068:SF1">
    <property type="entry name" value="HYPOTHETICAL LOC100005854"/>
    <property type="match status" value="1"/>
</dbReference>
<dbReference type="PATRIC" id="fig|1393034.3.peg.711"/>
<dbReference type="Pfam" id="PF08241">
    <property type="entry name" value="Methyltransf_11"/>
    <property type="match status" value="1"/>
</dbReference>
<evidence type="ECO:0000313" key="3">
    <source>
        <dbReference type="EMBL" id="KXB34841.1"/>
    </source>
</evidence>
<protein>
    <submittedName>
        <fullName evidence="3">Methyltransferase domain protein</fullName>
    </submittedName>
</protein>
<accession>A0A133XV73</accession>
<dbReference type="InterPro" id="IPR029063">
    <property type="entry name" value="SAM-dependent_MTases_sf"/>
</dbReference>
<keyword evidence="4" id="KW-1185">Reference proteome</keyword>
<proteinExistence type="predicted"/>
<dbReference type="CDD" id="cd02440">
    <property type="entry name" value="AdoMet_MTases"/>
    <property type="match status" value="1"/>
</dbReference>
<evidence type="ECO:0000256" key="1">
    <source>
        <dbReference type="ARBA" id="ARBA00022679"/>
    </source>
</evidence>
<dbReference type="GO" id="GO:0016126">
    <property type="term" value="P:sterol biosynthetic process"/>
    <property type="evidence" value="ECO:0007669"/>
    <property type="project" value="TreeGrafter"/>
</dbReference>
<evidence type="ECO:0000313" key="4">
    <source>
        <dbReference type="Proteomes" id="UP000070675"/>
    </source>
</evidence>
<feature type="domain" description="Methyltransferase type 11" evidence="2">
    <location>
        <begin position="71"/>
        <end position="170"/>
    </location>
</feature>
<dbReference type="InterPro" id="IPR050447">
    <property type="entry name" value="Erg6_SMT_methyltransf"/>
</dbReference>
<dbReference type="AlphaFoldDB" id="A0A133XV73"/>
<dbReference type="GO" id="GO:0032259">
    <property type="term" value="P:methylation"/>
    <property type="evidence" value="ECO:0007669"/>
    <property type="project" value="UniProtKB-KW"/>
</dbReference>
<evidence type="ECO:0000259" key="2">
    <source>
        <dbReference type="Pfam" id="PF08241"/>
    </source>
</evidence>
<reference evidence="4" key="1">
    <citation type="submission" date="2016-01" db="EMBL/GenBank/DDBJ databases">
        <authorList>
            <person name="Mitreva M."/>
            <person name="Pepin K.H."/>
            <person name="Mihindukulasuriya K.A."/>
            <person name="Fulton R."/>
            <person name="Fronick C."/>
            <person name="O'Laughlin M."/>
            <person name="Miner T."/>
            <person name="Herter B."/>
            <person name="Rosa B.A."/>
            <person name="Cordes M."/>
            <person name="Tomlinson C."/>
            <person name="Wollam A."/>
            <person name="Palsikar V.B."/>
            <person name="Mardis E.R."/>
            <person name="Wilson R.K."/>
        </authorList>
    </citation>
    <scope>NUCLEOTIDE SEQUENCE [LARGE SCALE GENOMIC DNA]</scope>
    <source>
        <strain evidence="4">DNF00019</strain>
    </source>
</reference>
<dbReference type="SUPFAM" id="SSF53335">
    <property type="entry name" value="S-adenosyl-L-methionine-dependent methyltransferases"/>
    <property type="match status" value="1"/>
</dbReference>
<dbReference type="PANTHER" id="PTHR44068">
    <property type="entry name" value="ZGC:194242"/>
    <property type="match status" value="1"/>
</dbReference>
<comment type="caution">
    <text evidence="3">The sequence shown here is derived from an EMBL/GenBank/DDBJ whole genome shotgun (WGS) entry which is preliminary data.</text>
</comment>
<dbReference type="GO" id="GO:0003838">
    <property type="term" value="F:sterol 24-C-methyltransferase activity"/>
    <property type="evidence" value="ECO:0007669"/>
    <property type="project" value="TreeGrafter"/>
</dbReference>
<dbReference type="STRING" id="1393034.HMPREF3192_00738"/>
<keyword evidence="1 3" id="KW-0808">Transferase</keyword>
<organism evidence="3 4">
    <name type="scientific">Atopobium deltae</name>
    <dbReference type="NCBI Taxonomy" id="1393034"/>
    <lineage>
        <taxon>Bacteria</taxon>
        <taxon>Bacillati</taxon>
        <taxon>Actinomycetota</taxon>
        <taxon>Coriobacteriia</taxon>
        <taxon>Coriobacteriales</taxon>
        <taxon>Atopobiaceae</taxon>
        <taxon>Atopobium</taxon>
    </lineage>
</organism>
<dbReference type="Gene3D" id="3.40.50.150">
    <property type="entry name" value="Vaccinia Virus protein VP39"/>
    <property type="match status" value="1"/>
</dbReference>
<sequence>MLDTMNSGTHEQLALWALPLLSQRVARQTLEQRAQEQQACAQQADAQQPAVCQSDSHQSTEKTFSPTMSIVDLGCGGGANLARHHVLFPQAQLAGLDHSPVSVEKSKRFNASLIKQGLCDVTAGDVGQLPYADASASIVTAFETTYFWPDLEQAFTEVLRILKPGGIFVIINETDGRSFDQLRWNDFTQARDLLTIYSQEQLDELLRKAGFSSTETCRHPSEDWIEVFAYKEY</sequence>
<dbReference type="Proteomes" id="UP000070675">
    <property type="component" value="Unassembled WGS sequence"/>
</dbReference>